<comment type="caution">
    <text evidence="2">The sequence shown here is derived from an EMBL/GenBank/DDBJ whole genome shotgun (WGS) entry which is preliminary data.</text>
</comment>
<evidence type="ECO:0000256" key="1">
    <source>
        <dbReference type="SAM" id="MobiDB-lite"/>
    </source>
</evidence>
<accession>A0ABW8WND3</accession>
<evidence type="ECO:0000313" key="3">
    <source>
        <dbReference type="Proteomes" id="UP001628874"/>
    </source>
</evidence>
<dbReference type="EMBL" id="JBFQGM010000006">
    <property type="protein sequence ID" value="MFL9462480.1"/>
    <property type="molecule type" value="Genomic_DNA"/>
</dbReference>
<feature type="compositionally biased region" description="Polar residues" evidence="1">
    <location>
        <begin position="303"/>
        <end position="355"/>
    </location>
</feature>
<feature type="compositionally biased region" description="Polar residues" evidence="1">
    <location>
        <begin position="144"/>
        <end position="159"/>
    </location>
</feature>
<gene>
    <name evidence="2" type="ORF">AB0759_17855</name>
</gene>
<feature type="region of interest" description="Disordered" evidence="1">
    <location>
        <begin position="100"/>
        <end position="222"/>
    </location>
</feature>
<reference evidence="2 3" key="1">
    <citation type="submission" date="2024-07" db="EMBL/GenBank/DDBJ databases">
        <authorList>
            <person name="Tripathy S."/>
        </authorList>
    </citation>
    <scope>NUCLEOTIDE SEQUENCE [LARGE SCALE GENOMIC DNA]</scope>
    <source>
        <strain evidence="2 3">VB-61278_2</strain>
    </source>
</reference>
<dbReference type="RefSeq" id="WP_202048578.1">
    <property type="nucleotide sequence ID" value="NZ_JBFQGM010000006.1"/>
</dbReference>
<organism evidence="2 3">
    <name type="scientific">Scytonema tolypothrichoides VB-61278_2</name>
    <dbReference type="NCBI Taxonomy" id="3232314"/>
    <lineage>
        <taxon>Bacteria</taxon>
        <taxon>Bacillati</taxon>
        <taxon>Cyanobacteriota</taxon>
        <taxon>Cyanophyceae</taxon>
        <taxon>Nostocales</taxon>
        <taxon>Scytonemataceae</taxon>
        <taxon>Scytonema</taxon>
    </lineage>
</organism>
<name>A0ABW8WND3_9CYAN</name>
<feature type="compositionally biased region" description="Polar residues" evidence="1">
    <location>
        <begin position="181"/>
        <end position="202"/>
    </location>
</feature>
<proteinExistence type="predicted"/>
<protein>
    <submittedName>
        <fullName evidence="2">Uncharacterized protein</fullName>
    </submittedName>
</protein>
<feature type="region of interest" description="Disordered" evidence="1">
    <location>
        <begin position="303"/>
        <end position="398"/>
    </location>
</feature>
<evidence type="ECO:0000313" key="2">
    <source>
        <dbReference type="EMBL" id="MFL9462480.1"/>
    </source>
</evidence>
<feature type="compositionally biased region" description="Polar residues" evidence="1">
    <location>
        <begin position="105"/>
        <end position="132"/>
    </location>
</feature>
<sequence length="462" mass="51560">MIATITEHQWFIVRGWLDNEEWGDEPADPDDVWSVGDRVRLRNSTVEGTVCGKQQKSVLVVWNGKNTAIPVEPELLLRLTRFIPQDLTWLAAESFADDSNLKHLNGNTKNEQGRWNISERSPYIESSTSTVSDKSRTGFVRENQIGQHWLQKSTSTNGSDVGKLSDSEDASGVGQLLLGGTVNSPSKNLEQSNPYSGENNPTHDLPTSKDRPSKNRRIRGEGNGTIYWRTITKNGKDYPQAYYHWKENDRKKSKYIPKHLLELVQQAEKQKRPVREILAILGRDVLLVGKENSPSKFLQEFLSTSKNNPSNSGEQALPTSKNNPSNSGEQALPTSKNNPSNSGEQALPTSKNNPSKAGEQALPTSKNNPSKAGEQALPTSKNNPSKPRRNKGSGTGSIQWKTITLNGKDYPQPWYHYEVWIEGDRITKKSKYIPKRLLTKIQELEAQKAGVTEILEVLGGKI</sequence>
<keyword evidence="3" id="KW-1185">Reference proteome</keyword>
<dbReference type="Proteomes" id="UP001628874">
    <property type="component" value="Unassembled WGS sequence"/>
</dbReference>